<evidence type="ECO:0000256" key="2">
    <source>
        <dbReference type="SAM" id="Phobius"/>
    </source>
</evidence>
<accession>A0A9D6L6X2</accession>
<keyword evidence="2" id="KW-0812">Transmembrane</keyword>
<dbReference type="AlphaFoldDB" id="A0A9D6L6X2"/>
<keyword evidence="2" id="KW-1133">Transmembrane helix</keyword>
<sequence length="115" mass="11967">MRRDLFNIGALVTMVLVLAVGGPWLAREVKSLPRQSLAARAGQRVVTLEVGGMTCSGCASAVQASLDQVPGVATTLVRLQQRRAYIVCDLGVPDTSLVAAVHRAGPGFLAAVAAR</sequence>
<keyword evidence="2" id="KW-0472">Membrane</keyword>
<dbReference type="GO" id="GO:0046872">
    <property type="term" value="F:metal ion binding"/>
    <property type="evidence" value="ECO:0007669"/>
    <property type="project" value="UniProtKB-KW"/>
</dbReference>
<feature type="transmembrane region" description="Helical" evidence="2">
    <location>
        <begin position="6"/>
        <end position="26"/>
    </location>
</feature>
<dbReference type="InterPro" id="IPR006121">
    <property type="entry name" value="HMA_dom"/>
</dbReference>
<feature type="domain" description="HMA" evidence="3">
    <location>
        <begin position="47"/>
        <end position="105"/>
    </location>
</feature>
<evidence type="ECO:0000259" key="3">
    <source>
        <dbReference type="Pfam" id="PF00403"/>
    </source>
</evidence>
<reference evidence="4" key="1">
    <citation type="submission" date="2020-07" db="EMBL/GenBank/DDBJ databases">
        <title>Huge and variable diversity of episymbiotic CPR bacteria and DPANN archaea in groundwater ecosystems.</title>
        <authorList>
            <person name="He C.Y."/>
            <person name="Keren R."/>
            <person name="Whittaker M."/>
            <person name="Farag I.F."/>
            <person name="Doudna J."/>
            <person name="Cate J.H.D."/>
            <person name="Banfield J.F."/>
        </authorList>
    </citation>
    <scope>NUCLEOTIDE SEQUENCE</scope>
    <source>
        <strain evidence="4">NC_groundwater_928_Pr1_S-0.2um_72_17</strain>
    </source>
</reference>
<dbReference type="CDD" id="cd00371">
    <property type="entry name" value="HMA"/>
    <property type="match status" value="1"/>
</dbReference>
<name>A0A9D6L6X2_UNCEI</name>
<dbReference type="PROSITE" id="PS01047">
    <property type="entry name" value="HMA_1"/>
    <property type="match status" value="1"/>
</dbReference>
<dbReference type="Pfam" id="PF00403">
    <property type="entry name" value="HMA"/>
    <property type="match status" value="1"/>
</dbReference>
<comment type="caution">
    <text evidence="4">The sequence shown here is derived from an EMBL/GenBank/DDBJ whole genome shotgun (WGS) entry which is preliminary data.</text>
</comment>
<dbReference type="InterPro" id="IPR036163">
    <property type="entry name" value="HMA_dom_sf"/>
</dbReference>
<organism evidence="4 5">
    <name type="scientific">Eiseniibacteriota bacterium</name>
    <dbReference type="NCBI Taxonomy" id="2212470"/>
    <lineage>
        <taxon>Bacteria</taxon>
        <taxon>Candidatus Eiseniibacteriota</taxon>
    </lineage>
</organism>
<proteinExistence type="predicted"/>
<gene>
    <name evidence="4" type="ORF">HY076_07125</name>
</gene>
<protein>
    <submittedName>
        <fullName evidence="4">Heavy-metal-associated domain-containing protein</fullName>
    </submittedName>
</protein>
<evidence type="ECO:0000256" key="1">
    <source>
        <dbReference type="ARBA" id="ARBA00022723"/>
    </source>
</evidence>
<dbReference type="SUPFAM" id="SSF55008">
    <property type="entry name" value="HMA, heavy metal-associated domain"/>
    <property type="match status" value="1"/>
</dbReference>
<dbReference type="EMBL" id="JACQAY010000232">
    <property type="protein sequence ID" value="MBI3540028.1"/>
    <property type="molecule type" value="Genomic_DNA"/>
</dbReference>
<keyword evidence="1" id="KW-0479">Metal-binding</keyword>
<dbReference type="InterPro" id="IPR017969">
    <property type="entry name" value="Heavy-metal-associated_CS"/>
</dbReference>
<evidence type="ECO:0000313" key="5">
    <source>
        <dbReference type="Proteomes" id="UP000807850"/>
    </source>
</evidence>
<dbReference type="Gene3D" id="3.30.70.100">
    <property type="match status" value="1"/>
</dbReference>
<dbReference type="Proteomes" id="UP000807850">
    <property type="component" value="Unassembled WGS sequence"/>
</dbReference>
<evidence type="ECO:0000313" key="4">
    <source>
        <dbReference type="EMBL" id="MBI3540028.1"/>
    </source>
</evidence>